<sequence>MVSNLFLKFPSDINDQINGVATTSKTVASTSLVSSNSKSNSHSNSNSWCESEFTTTSSETATSANENDVSQKVNKEVDISTVGEDTTEVLGPTTATCSLNQNAK</sequence>
<accession>A0A2P5AA37</accession>
<evidence type="ECO:0000313" key="3">
    <source>
        <dbReference type="Proteomes" id="UP000237105"/>
    </source>
</evidence>
<feature type="region of interest" description="Disordered" evidence="1">
    <location>
        <begin position="32"/>
        <end position="72"/>
    </location>
</feature>
<comment type="caution">
    <text evidence="2">The sequence shown here is derived from an EMBL/GenBank/DDBJ whole genome shotgun (WGS) entry which is preliminary data.</text>
</comment>
<keyword evidence="3" id="KW-1185">Reference proteome</keyword>
<protein>
    <submittedName>
        <fullName evidence="2">Uncharacterized protein</fullName>
    </submittedName>
</protein>
<feature type="compositionally biased region" description="Low complexity" evidence="1">
    <location>
        <begin position="32"/>
        <end position="67"/>
    </location>
</feature>
<proteinExistence type="predicted"/>
<evidence type="ECO:0000313" key="2">
    <source>
        <dbReference type="EMBL" id="PON33401.1"/>
    </source>
</evidence>
<name>A0A2P5AA37_PARAD</name>
<dbReference type="EMBL" id="JXTB01000733">
    <property type="protein sequence ID" value="PON33401.1"/>
    <property type="molecule type" value="Genomic_DNA"/>
</dbReference>
<dbReference type="AlphaFoldDB" id="A0A2P5AA37"/>
<evidence type="ECO:0000256" key="1">
    <source>
        <dbReference type="SAM" id="MobiDB-lite"/>
    </source>
</evidence>
<reference evidence="3" key="1">
    <citation type="submission" date="2016-06" db="EMBL/GenBank/DDBJ databases">
        <title>Parallel loss of symbiosis genes in relatives of nitrogen-fixing non-legume Parasponia.</title>
        <authorList>
            <person name="Van Velzen R."/>
            <person name="Holmer R."/>
            <person name="Bu F."/>
            <person name="Rutten L."/>
            <person name="Van Zeijl A."/>
            <person name="Liu W."/>
            <person name="Santuari L."/>
            <person name="Cao Q."/>
            <person name="Sharma T."/>
            <person name="Shen D."/>
            <person name="Roswanjaya Y."/>
            <person name="Wardhani T."/>
            <person name="Kalhor M.S."/>
            <person name="Jansen J."/>
            <person name="Van den Hoogen J."/>
            <person name="Gungor B."/>
            <person name="Hartog M."/>
            <person name="Hontelez J."/>
            <person name="Verver J."/>
            <person name="Yang W.-C."/>
            <person name="Schijlen E."/>
            <person name="Repin R."/>
            <person name="Schilthuizen M."/>
            <person name="Schranz E."/>
            <person name="Heidstra R."/>
            <person name="Miyata K."/>
            <person name="Fedorova E."/>
            <person name="Kohlen W."/>
            <person name="Bisseling T."/>
            <person name="Smit S."/>
            <person name="Geurts R."/>
        </authorList>
    </citation>
    <scope>NUCLEOTIDE SEQUENCE [LARGE SCALE GENOMIC DNA]</scope>
    <source>
        <strain evidence="3">cv. WU1-14</strain>
    </source>
</reference>
<dbReference type="OrthoDB" id="668456at2759"/>
<gene>
    <name evidence="2" type="ORF">PanWU01x14_353200</name>
</gene>
<organism evidence="2 3">
    <name type="scientific">Parasponia andersonii</name>
    <name type="common">Sponia andersonii</name>
    <dbReference type="NCBI Taxonomy" id="3476"/>
    <lineage>
        <taxon>Eukaryota</taxon>
        <taxon>Viridiplantae</taxon>
        <taxon>Streptophyta</taxon>
        <taxon>Embryophyta</taxon>
        <taxon>Tracheophyta</taxon>
        <taxon>Spermatophyta</taxon>
        <taxon>Magnoliopsida</taxon>
        <taxon>eudicotyledons</taxon>
        <taxon>Gunneridae</taxon>
        <taxon>Pentapetalae</taxon>
        <taxon>rosids</taxon>
        <taxon>fabids</taxon>
        <taxon>Rosales</taxon>
        <taxon>Cannabaceae</taxon>
        <taxon>Parasponia</taxon>
    </lineage>
</organism>
<feature type="non-terminal residue" evidence="2">
    <location>
        <position position="104"/>
    </location>
</feature>
<dbReference type="Proteomes" id="UP000237105">
    <property type="component" value="Unassembled WGS sequence"/>
</dbReference>